<proteinExistence type="predicted"/>
<protein>
    <submittedName>
        <fullName evidence="1">Uncharacterized protein</fullName>
    </submittedName>
</protein>
<dbReference type="PATRIC" id="fig|1422.17.peg.2095"/>
<dbReference type="Proteomes" id="UP000075517">
    <property type="component" value="Unassembled WGS sequence"/>
</dbReference>
<sequence length="37" mass="4237">MDDAGRFFLWRKGRVSDGRIAFFQKAGEKTLFSLIDG</sequence>
<evidence type="ECO:0000313" key="2">
    <source>
        <dbReference type="Proteomes" id="UP000075517"/>
    </source>
</evidence>
<dbReference type="AlphaFoldDB" id="A0A150NDG6"/>
<accession>A0A150NDG6</accession>
<name>A0A150NDG6_GEOSE</name>
<dbReference type="EMBL" id="LQYY01000026">
    <property type="protein sequence ID" value="KYD34734.1"/>
    <property type="molecule type" value="Genomic_DNA"/>
</dbReference>
<comment type="caution">
    <text evidence="1">The sequence shown here is derived from an EMBL/GenBank/DDBJ whole genome shotgun (WGS) entry which is preliminary data.</text>
</comment>
<gene>
    <name evidence="1" type="ORF">B4114_3030</name>
</gene>
<organism evidence="1 2">
    <name type="scientific">Geobacillus stearothermophilus</name>
    <name type="common">Bacillus stearothermophilus</name>
    <dbReference type="NCBI Taxonomy" id="1422"/>
    <lineage>
        <taxon>Bacteria</taxon>
        <taxon>Bacillati</taxon>
        <taxon>Bacillota</taxon>
        <taxon>Bacilli</taxon>
        <taxon>Bacillales</taxon>
        <taxon>Anoxybacillaceae</taxon>
        <taxon>Geobacillus</taxon>
    </lineage>
</organism>
<reference evidence="1 2" key="1">
    <citation type="submission" date="2016-01" db="EMBL/GenBank/DDBJ databases">
        <title>Draft Genome Sequences of Seven Thermophilic Sporeformers Isolated from Foods.</title>
        <authorList>
            <person name="Berendsen E.M."/>
            <person name="Wells-Bennik M.H."/>
            <person name="Krawcyk A.O."/>
            <person name="De Jong A."/>
            <person name="Holsappel S."/>
            <person name="Eijlander R.T."/>
            <person name="Kuipers O.P."/>
        </authorList>
    </citation>
    <scope>NUCLEOTIDE SEQUENCE [LARGE SCALE GENOMIC DNA]</scope>
    <source>
        <strain evidence="1 2">B4114</strain>
    </source>
</reference>
<evidence type="ECO:0000313" key="1">
    <source>
        <dbReference type="EMBL" id="KYD34734.1"/>
    </source>
</evidence>